<dbReference type="PANTHER" id="PTHR34075">
    <property type="entry name" value="BLR3430 PROTEIN"/>
    <property type="match status" value="1"/>
</dbReference>
<organism evidence="3 4">
    <name type="scientific">Mycolicibacterium parafortuitum</name>
    <name type="common">Mycobacterium parafortuitum</name>
    <dbReference type="NCBI Taxonomy" id="39692"/>
    <lineage>
        <taxon>Bacteria</taxon>
        <taxon>Bacillati</taxon>
        <taxon>Actinomycetota</taxon>
        <taxon>Actinomycetes</taxon>
        <taxon>Mycobacteriales</taxon>
        <taxon>Mycobacteriaceae</taxon>
        <taxon>Mycolicibacterium</taxon>
    </lineage>
</organism>
<dbReference type="Pfam" id="PF12172">
    <property type="entry name" value="zf-ChsH2"/>
    <property type="match status" value="1"/>
</dbReference>
<name>A0A7I7UDW8_MYCPF</name>
<dbReference type="Gene3D" id="6.10.30.10">
    <property type="match status" value="1"/>
</dbReference>
<reference evidence="3 4" key="1">
    <citation type="journal article" date="2019" name="Emerg. Microbes Infect.">
        <title>Comprehensive subspecies identification of 175 nontuberculous mycobacteria species based on 7547 genomic profiles.</title>
        <authorList>
            <person name="Matsumoto Y."/>
            <person name="Kinjo T."/>
            <person name="Motooka D."/>
            <person name="Nabeya D."/>
            <person name="Jung N."/>
            <person name="Uechi K."/>
            <person name="Horii T."/>
            <person name="Iida T."/>
            <person name="Fujita J."/>
            <person name="Nakamura S."/>
        </authorList>
    </citation>
    <scope>NUCLEOTIDE SEQUENCE [LARGE SCALE GENOMIC DNA]</scope>
    <source>
        <strain evidence="3 4">JCM 6367</strain>
    </source>
</reference>
<evidence type="ECO:0000259" key="1">
    <source>
        <dbReference type="Pfam" id="PF01796"/>
    </source>
</evidence>
<gene>
    <name evidence="3" type="ORF">MPRF_53050</name>
</gene>
<dbReference type="EMBL" id="AP022598">
    <property type="protein sequence ID" value="BBY78406.1"/>
    <property type="molecule type" value="Genomic_DNA"/>
</dbReference>
<evidence type="ECO:0008006" key="5">
    <source>
        <dbReference type="Google" id="ProtNLM"/>
    </source>
</evidence>
<evidence type="ECO:0000313" key="3">
    <source>
        <dbReference type="EMBL" id="BBY78406.1"/>
    </source>
</evidence>
<feature type="domain" description="ChsH2 C-terminal OB-fold" evidence="1">
    <location>
        <begin position="68"/>
        <end position="131"/>
    </location>
</feature>
<feature type="domain" description="ChsH2 rubredoxin-like zinc ribbon" evidence="2">
    <location>
        <begin position="30"/>
        <end position="61"/>
    </location>
</feature>
<dbReference type="InterPro" id="IPR002878">
    <property type="entry name" value="ChsH2_C"/>
</dbReference>
<accession>A0A7I7UDW8</accession>
<dbReference type="InterPro" id="IPR012340">
    <property type="entry name" value="NA-bd_OB-fold"/>
</dbReference>
<evidence type="ECO:0000259" key="2">
    <source>
        <dbReference type="Pfam" id="PF12172"/>
    </source>
</evidence>
<dbReference type="Pfam" id="PF01796">
    <property type="entry name" value="OB_ChsH2_C"/>
    <property type="match status" value="1"/>
</dbReference>
<dbReference type="InterPro" id="IPR022002">
    <property type="entry name" value="ChsH2_Znr"/>
</dbReference>
<dbReference type="InterPro" id="IPR052513">
    <property type="entry name" value="Thioester_dehydratase-like"/>
</dbReference>
<protein>
    <recommendedName>
        <fullName evidence="5">DNA-binding protein</fullName>
    </recommendedName>
</protein>
<dbReference type="AlphaFoldDB" id="A0A7I7UDW8"/>
<evidence type="ECO:0000313" key="4">
    <source>
        <dbReference type="Proteomes" id="UP000466554"/>
    </source>
</evidence>
<dbReference type="SUPFAM" id="SSF50249">
    <property type="entry name" value="Nucleic acid-binding proteins"/>
    <property type="match status" value="1"/>
</dbReference>
<proteinExistence type="predicted"/>
<sequence length="150" mass="16629">MYYYTVTQTPISGIPPRILPEIDDTARQYWTAGADGQLRIAFCAACARHVHPPRPRCPDCAGILEFRVVSGDATLFTYTVAYQQFNPSVPTPFVIALVELAEQPGLRLVTNIVDCDPEALVCGMALRVRFEEQRRGDTTVFVPVFAPPLT</sequence>
<dbReference type="PANTHER" id="PTHR34075:SF5">
    <property type="entry name" value="BLR3430 PROTEIN"/>
    <property type="match status" value="1"/>
</dbReference>
<dbReference type="Proteomes" id="UP000466554">
    <property type="component" value="Chromosome"/>
</dbReference>